<dbReference type="AlphaFoldDB" id="A0A5B7GV64"/>
<reference evidence="1 2" key="1">
    <citation type="submission" date="2019-05" db="EMBL/GenBank/DDBJ databases">
        <title>Another draft genome of Portunus trituberculatus and its Hox gene families provides insights of decapod evolution.</title>
        <authorList>
            <person name="Jeong J.-H."/>
            <person name="Song I."/>
            <person name="Kim S."/>
            <person name="Choi T."/>
            <person name="Kim D."/>
            <person name="Ryu S."/>
            <person name="Kim W."/>
        </authorList>
    </citation>
    <scope>NUCLEOTIDE SEQUENCE [LARGE SCALE GENOMIC DNA]</scope>
    <source>
        <tissue evidence="1">Muscle</tissue>
    </source>
</reference>
<dbReference type="EMBL" id="VSRR010018536">
    <property type="protein sequence ID" value="MPC61429.1"/>
    <property type="molecule type" value="Genomic_DNA"/>
</dbReference>
<evidence type="ECO:0000313" key="2">
    <source>
        <dbReference type="Proteomes" id="UP000324222"/>
    </source>
</evidence>
<accession>A0A5B7GV64</accession>
<organism evidence="1 2">
    <name type="scientific">Portunus trituberculatus</name>
    <name type="common">Swimming crab</name>
    <name type="synonym">Neptunus trituberculatus</name>
    <dbReference type="NCBI Taxonomy" id="210409"/>
    <lineage>
        <taxon>Eukaryota</taxon>
        <taxon>Metazoa</taxon>
        <taxon>Ecdysozoa</taxon>
        <taxon>Arthropoda</taxon>
        <taxon>Crustacea</taxon>
        <taxon>Multicrustacea</taxon>
        <taxon>Malacostraca</taxon>
        <taxon>Eumalacostraca</taxon>
        <taxon>Eucarida</taxon>
        <taxon>Decapoda</taxon>
        <taxon>Pleocyemata</taxon>
        <taxon>Brachyura</taxon>
        <taxon>Eubrachyura</taxon>
        <taxon>Portunoidea</taxon>
        <taxon>Portunidae</taxon>
        <taxon>Portuninae</taxon>
        <taxon>Portunus</taxon>
    </lineage>
</organism>
<comment type="caution">
    <text evidence="1">The sequence shown here is derived from an EMBL/GenBank/DDBJ whole genome shotgun (WGS) entry which is preliminary data.</text>
</comment>
<name>A0A5B7GV64_PORTR</name>
<sequence>MANLRCQLLDRYIGIAPQSRMQRSIVVMFLRCRVTRTSYDIQFHLALKSQELCCTSLTLKRSYLNEVAGDDQRSSVDSSNPPTGYRVIPENVRAIADFVTPVNITDPDVVQGPRKSTDRIRA</sequence>
<gene>
    <name evidence="1" type="ORF">E2C01_055501</name>
</gene>
<protein>
    <submittedName>
        <fullName evidence="1">Uncharacterized protein</fullName>
    </submittedName>
</protein>
<proteinExistence type="predicted"/>
<evidence type="ECO:0000313" key="1">
    <source>
        <dbReference type="EMBL" id="MPC61429.1"/>
    </source>
</evidence>
<keyword evidence="2" id="KW-1185">Reference proteome</keyword>
<dbReference type="Proteomes" id="UP000324222">
    <property type="component" value="Unassembled WGS sequence"/>
</dbReference>